<dbReference type="Proteomes" id="UP001162480">
    <property type="component" value="Chromosome 18"/>
</dbReference>
<name>A0AA36BM07_OCTVU</name>
<evidence type="ECO:0000313" key="2">
    <source>
        <dbReference type="Proteomes" id="UP001162480"/>
    </source>
</evidence>
<dbReference type="EMBL" id="OX597831">
    <property type="protein sequence ID" value="CAI9736197.1"/>
    <property type="molecule type" value="Genomic_DNA"/>
</dbReference>
<evidence type="ECO:0008006" key="3">
    <source>
        <dbReference type="Google" id="ProtNLM"/>
    </source>
</evidence>
<dbReference type="AlphaFoldDB" id="A0AA36BM07"/>
<dbReference type="PANTHER" id="PTHR24110">
    <property type="entry name" value="CENTROSOMAL PROTEIN OF 78 KDA"/>
    <property type="match status" value="1"/>
</dbReference>
<accession>A0AA36BM07</accession>
<proteinExistence type="predicted"/>
<organism evidence="1 2">
    <name type="scientific">Octopus vulgaris</name>
    <name type="common">Common octopus</name>
    <dbReference type="NCBI Taxonomy" id="6645"/>
    <lineage>
        <taxon>Eukaryota</taxon>
        <taxon>Metazoa</taxon>
        <taxon>Spiralia</taxon>
        <taxon>Lophotrochozoa</taxon>
        <taxon>Mollusca</taxon>
        <taxon>Cephalopoda</taxon>
        <taxon>Coleoidea</taxon>
        <taxon>Octopodiformes</taxon>
        <taxon>Octopoda</taxon>
        <taxon>Incirrata</taxon>
        <taxon>Octopodidae</taxon>
        <taxon>Octopus</taxon>
    </lineage>
</organism>
<reference evidence="1" key="1">
    <citation type="submission" date="2023-08" db="EMBL/GenBank/DDBJ databases">
        <authorList>
            <person name="Alioto T."/>
            <person name="Alioto T."/>
            <person name="Gomez Garrido J."/>
        </authorList>
    </citation>
    <scope>NUCLEOTIDE SEQUENCE</scope>
</reference>
<dbReference type="Gene3D" id="3.80.10.10">
    <property type="entry name" value="Ribonuclease Inhibitor"/>
    <property type="match status" value="1"/>
</dbReference>
<evidence type="ECO:0000313" key="1">
    <source>
        <dbReference type="EMBL" id="CAI9736197.1"/>
    </source>
</evidence>
<sequence>MKNTSVSGCQNDSTPRCSITMEGVQARQRGAYDFETYYDNVCSLSNSYPLSAVKAHLPQGILDLNADRIRLNDWKPLLSTLSINKSLEFIVFTSSYIPPSTDEKKKKDKTGTKRHKPAIASKEIKDQLCNALQQCLSVTPALACLRLQGIAFKESSINYIAKGLNKNLSLSYFCLAHCKIGDNGLQTIGRAIKNNMSLNAINLVGCNLSWKGADILAKIIKVSLATFSYHLLLLLMGSCFY</sequence>
<protein>
    <recommendedName>
        <fullName evidence="3">Centrosomal protein of 78 kDa-like</fullName>
    </recommendedName>
</protein>
<gene>
    <name evidence="1" type="ORF">OCTVUL_1B014512</name>
</gene>
<dbReference type="GO" id="GO:0036064">
    <property type="term" value="C:ciliary basal body"/>
    <property type="evidence" value="ECO:0007669"/>
    <property type="project" value="TreeGrafter"/>
</dbReference>
<dbReference type="InterPro" id="IPR032675">
    <property type="entry name" value="LRR_dom_sf"/>
</dbReference>
<dbReference type="PANTHER" id="PTHR24110:SF3">
    <property type="entry name" value="CENTROSOMAL PROTEIN OF 78 KDA"/>
    <property type="match status" value="1"/>
</dbReference>
<dbReference type="GO" id="GO:0005813">
    <property type="term" value="C:centrosome"/>
    <property type="evidence" value="ECO:0007669"/>
    <property type="project" value="TreeGrafter"/>
</dbReference>
<keyword evidence="2" id="KW-1185">Reference proteome</keyword>
<dbReference type="GO" id="GO:0044782">
    <property type="term" value="P:cilium organization"/>
    <property type="evidence" value="ECO:0007669"/>
    <property type="project" value="TreeGrafter"/>
</dbReference>
<dbReference type="SUPFAM" id="SSF52047">
    <property type="entry name" value="RNI-like"/>
    <property type="match status" value="1"/>
</dbReference>